<dbReference type="Proteomes" id="UP001500831">
    <property type="component" value="Unassembled WGS sequence"/>
</dbReference>
<accession>A0ABN3WE48</accession>
<dbReference type="EMBL" id="BAAAVI010000104">
    <property type="protein sequence ID" value="GAA2910392.1"/>
    <property type="molecule type" value="Genomic_DNA"/>
</dbReference>
<reference evidence="1 2" key="1">
    <citation type="journal article" date="2019" name="Int. J. Syst. Evol. Microbiol.">
        <title>The Global Catalogue of Microorganisms (GCM) 10K type strain sequencing project: providing services to taxonomists for standard genome sequencing and annotation.</title>
        <authorList>
            <consortium name="The Broad Institute Genomics Platform"/>
            <consortium name="The Broad Institute Genome Sequencing Center for Infectious Disease"/>
            <person name="Wu L."/>
            <person name="Ma J."/>
        </authorList>
    </citation>
    <scope>NUCLEOTIDE SEQUENCE [LARGE SCALE GENOMIC DNA]</scope>
    <source>
        <strain evidence="1 2">JCM 6242</strain>
    </source>
</reference>
<gene>
    <name evidence="1" type="ORF">GCM10010517_76860</name>
</gene>
<sequence>MRRCEEAYADAVLPERSGFPLTIDMTERSGKGRERTGVRCAPIPPAVIETVPYGIDSQS</sequence>
<proteinExistence type="predicted"/>
<evidence type="ECO:0000313" key="1">
    <source>
        <dbReference type="EMBL" id="GAA2910392.1"/>
    </source>
</evidence>
<evidence type="ECO:0000313" key="2">
    <source>
        <dbReference type="Proteomes" id="UP001500831"/>
    </source>
</evidence>
<protein>
    <submittedName>
        <fullName evidence="1">Uncharacterized protein</fullName>
    </submittedName>
</protein>
<organism evidence="1 2">
    <name type="scientific">Streptosporangium fragile</name>
    <dbReference type="NCBI Taxonomy" id="46186"/>
    <lineage>
        <taxon>Bacteria</taxon>
        <taxon>Bacillati</taxon>
        <taxon>Actinomycetota</taxon>
        <taxon>Actinomycetes</taxon>
        <taxon>Streptosporangiales</taxon>
        <taxon>Streptosporangiaceae</taxon>
        <taxon>Streptosporangium</taxon>
    </lineage>
</organism>
<comment type="caution">
    <text evidence="1">The sequence shown here is derived from an EMBL/GenBank/DDBJ whole genome shotgun (WGS) entry which is preliminary data.</text>
</comment>
<keyword evidence="2" id="KW-1185">Reference proteome</keyword>
<name>A0ABN3WE48_9ACTN</name>